<reference evidence="9 10" key="1">
    <citation type="journal article" date="2019" name="Int. J. Syst. Evol. Microbiol.">
        <title>The Global Catalogue of Microorganisms (GCM) 10K type strain sequencing project: providing services to taxonomists for standard genome sequencing and annotation.</title>
        <authorList>
            <consortium name="The Broad Institute Genomics Platform"/>
            <consortium name="The Broad Institute Genome Sequencing Center for Infectious Disease"/>
            <person name="Wu L."/>
            <person name="Ma J."/>
        </authorList>
    </citation>
    <scope>NUCLEOTIDE SEQUENCE [LARGE SCALE GENOMIC DNA]</scope>
    <source>
        <strain evidence="9 10">JCM 12662</strain>
    </source>
</reference>
<evidence type="ECO:0000256" key="5">
    <source>
        <dbReference type="ARBA" id="ARBA00023139"/>
    </source>
</evidence>
<keyword evidence="4" id="KW-0472">Membrane</keyword>
<dbReference type="PANTHER" id="PTHR30429">
    <property type="entry name" value="D-METHIONINE-BINDING LIPOPROTEIN METQ"/>
    <property type="match status" value="1"/>
</dbReference>
<gene>
    <name evidence="9" type="ORF">GCM10008932_14990</name>
</gene>
<evidence type="ECO:0000256" key="4">
    <source>
        <dbReference type="ARBA" id="ARBA00023136"/>
    </source>
</evidence>
<dbReference type="PROSITE" id="PS51257">
    <property type="entry name" value="PROKAR_LIPOPROTEIN"/>
    <property type="match status" value="1"/>
</dbReference>
<feature type="signal peptide" evidence="8">
    <location>
        <begin position="1"/>
        <end position="16"/>
    </location>
</feature>
<dbReference type="InterPro" id="IPR004872">
    <property type="entry name" value="Lipoprotein_NlpA"/>
</dbReference>
<name>A0ABN0XGV4_9LACT</name>
<dbReference type="PANTHER" id="PTHR30429:SF1">
    <property type="entry name" value="D-METHIONINE-BINDING LIPOPROTEIN METQ-RELATED"/>
    <property type="match status" value="1"/>
</dbReference>
<evidence type="ECO:0000256" key="7">
    <source>
        <dbReference type="SAM" id="MobiDB-lite"/>
    </source>
</evidence>
<evidence type="ECO:0000256" key="8">
    <source>
        <dbReference type="SAM" id="SignalP"/>
    </source>
</evidence>
<dbReference type="SUPFAM" id="SSF53850">
    <property type="entry name" value="Periplasmic binding protein-like II"/>
    <property type="match status" value="1"/>
</dbReference>
<feature type="region of interest" description="Disordered" evidence="7">
    <location>
        <begin position="22"/>
        <end position="54"/>
    </location>
</feature>
<comment type="caution">
    <text evidence="9">The sequence shown here is derived from an EMBL/GenBank/DDBJ whole genome shotgun (WGS) entry which is preliminary data.</text>
</comment>
<keyword evidence="10" id="KW-1185">Reference proteome</keyword>
<accession>A0ABN0XGV4</accession>
<comment type="similarity">
    <text evidence="2">Belongs to the NlpA lipoprotein family.</text>
</comment>
<keyword evidence="6" id="KW-0449">Lipoprotein</keyword>
<evidence type="ECO:0000313" key="9">
    <source>
        <dbReference type="EMBL" id="GAA0363535.1"/>
    </source>
</evidence>
<protein>
    <submittedName>
        <fullName evidence="9">MetQ/NlpA family ABC transporter substrate-binding protein</fullName>
    </submittedName>
</protein>
<proteinExistence type="inferred from homology"/>
<evidence type="ECO:0000256" key="2">
    <source>
        <dbReference type="ARBA" id="ARBA00008973"/>
    </source>
</evidence>
<sequence>MLKKSLLLGSTVLLLAACGTTEDNPVEDTADDASEEVVDETNDTAEEETDDSEDTVIRVASHLPPMTDVVVIADEVIAEGYSVELVEVSDNIQYNEALLNEEVDANFAQHEPFMQMFNEERDGNLVNVQPIYNALVGFYSPVYDSIDDIEEGAEVAIPSDPSNEARALAAMQAVDLITLDPEVNVFEVTIDDVVENPYDFTFTSIDLLNLNAAYEDGVELVFHYPTYIANVGLTTEDAVFLEEDEDNIFAQTLIAREDNQDSEEIQALVDAMTSQEVYDFLQDFADQGHLKQMFEPGE</sequence>
<dbReference type="Gene3D" id="3.40.190.10">
    <property type="entry name" value="Periplasmic binding protein-like II"/>
    <property type="match status" value="2"/>
</dbReference>
<dbReference type="Proteomes" id="UP001501166">
    <property type="component" value="Unassembled WGS sequence"/>
</dbReference>
<dbReference type="RefSeq" id="WP_343755293.1">
    <property type="nucleotide sequence ID" value="NZ_BAAACW010000094.1"/>
</dbReference>
<dbReference type="Pfam" id="PF03180">
    <property type="entry name" value="Lipoprotein_9"/>
    <property type="match status" value="1"/>
</dbReference>
<organism evidence="9 10">
    <name type="scientific">Alkalibacterium iburiense</name>
    <dbReference type="NCBI Taxonomy" id="290589"/>
    <lineage>
        <taxon>Bacteria</taxon>
        <taxon>Bacillati</taxon>
        <taxon>Bacillota</taxon>
        <taxon>Bacilli</taxon>
        <taxon>Lactobacillales</taxon>
        <taxon>Carnobacteriaceae</taxon>
        <taxon>Alkalibacterium</taxon>
    </lineage>
</organism>
<evidence type="ECO:0000256" key="3">
    <source>
        <dbReference type="ARBA" id="ARBA00022729"/>
    </source>
</evidence>
<feature type="chain" id="PRO_5047201777" evidence="8">
    <location>
        <begin position="17"/>
        <end position="298"/>
    </location>
</feature>
<keyword evidence="5" id="KW-0564">Palmitate</keyword>
<evidence type="ECO:0000313" key="10">
    <source>
        <dbReference type="Proteomes" id="UP001501166"/>
    </source>
</evidence>
<evidence type="ECO:0000256" key="6">
    <source>
        <dbReference type="ARBA" id="ARBA00023288"/>
    </source>
</evidence>
<feature type="compositionally biased region" description="Acidic residues" evidence="7">
    <location>
        <begin position="24"/>
        <end position="54"/>
    </location>
</feature>
<keyword evidence="3 8" id="KW-0732">Signal</keyword>
<evidence type="ECO:0000256" key="1">
    <source>
        <dbReference type="ARBA" id="ARBA00004635"/>
    </source>
</evidence>
<comment type="subcellular location">
    <subcellularLocation>
        <location evidence="1">Membrane</location>
        <topology evidence="1">Lipid-anchor</topology>
    </subcellularLocation>
</comment>
<dbReference type="EMBL" id="BAAACW010000094">
    <property type="protein sequence ID" value="GAA0363535.1"/>
    <property type="molecule type" value="Genomic_DNA"/>
</dbReference>